<reference evidence="3" key="2">
    <citation type="submission" date="2020-05" db="UniProtKB">
        <authorList>
            <consortium name="EnsemblMetazoa"/>
        </authorList>
    </citation>
    <scope>IDENTIFICATION</scope>
    <source>
        <strain evidence="3">wikel</strain>
    </source>
</reference>
<name>B7PWT5_IXOSC</name>
<dbReference type="Pfam" id="PF17921">
    <property type="entry name" value="Integrase_H2C2"/>
    <property type="match status" value="1"/>
</dbReference>
<dbReference type="AlphaFoldDB" id="B7PWT5"/>
<proteinExistence type="predicted"/>
<dbReference type="Gene3D" id="1.10.340.70">
    <property type="match status" value="1"/>
</dbReference>
<dbReference type="VEuPathDB" id="VectorBase:ISCI007653"/>
<dbReference type="VEuPathDB" id="VectorBase:ISCW007653"/>
<evidence type="ECO:0000313" key="2">
    <source>
        <dbReference type="EMBL" id="EEC11057.1"/>
    </source>
</evidence>
<dbReference type="EnsemblMetazoa" id="ISCW007653-RA">
    <property type="protein sequence ID" value="ISCW007653-PA"/>
    <property type="gene ID" value="ISCW007653"/>
</dbReference>
<dbReference type="EMBL" id="ABJB010402101">
    <property type="status" value="NOT_ANNOTATED_CDS"/>
    <property type="molecule type" value="Genomic_DNA"/>
</dbReference>
<dbReference type="EMBL" id="DS810098">
    <property type="protein sequence ID" value="EEC11057.1"/>
    <property type="molecule type" value="Genomic_DNA"/>
</dbReference>
<protein>
    <recommendedName>
        <fullName evidence="1">Integrase zinc-binding domain-containing protein</fullName>
    </recommendedName>
</protein>
<evidence type="ECO:0000313" key="3">
    <source>
        <dbReference type="EnsemblMetazoa" id="ISCW007653-PA"/>
    </source>
</evidence>
<feature type="domain" description="Integrase zinc-binding" evidence="1">
    <location>
        <begin position="62"/>
        <end position="94"/>
    </location>
</feature>
<sequence length="95" mass="11118">MLSRLACATVEPMVTLRQLQQEDECLALHQRLLTDDEAKQDFLVIDDILYLRTHPNVKTIVVPHKLRQSVLELTHDNSGHMNAKRTLKKLQDRYR</sequence>
<evidence type="ECO:0000313" key="4">
    <source>
        <dbReference type="Proteomes" id="UP000001555"/>
    </source>
</evidence>
<organism>
    <name type="scientific">Ixodes scapularis</name>
    <name type="common">Black-legged tick</name>
    <name type="synonym">Deer tick</name>
    <dbReference type="NCBI Taxonomy" id="6945"/>
    <lineage>
        <taxon>Eukaryota</taxon>
        <taxon>Metazoa</taxon>
        <taxon>Ecdysozoa</taxon>
        <taxon>Arthropoda</taxon>
        <taxon>Chelicerata</taxon>
        <taxon>Arachnida</taxon>
        <taxon>Acari</taxon>
        <taxon>Parasitiformes</taxon>
        <taxon>Ixodida</taxon>
        <taxon>Ixodoidea</taxon>
        <taxon>Ixodidae</taxon>
        <taxon>Ixodinae</taxon>
        <taxon>Ixodes</taxon>
    </lineage>
</organism>
<dbReference type="HOGENOM" id="CLU_2375105_0_0_1"/>
<dbReference type="InParanoid" id="B7PWT5"/>
<keyword evidence="4" id="KW-1185">Reference proteome</keyword>
<reference evidence="2 4" key="1">
    <citation type="submission" date="2008-03" db="EMBL/GenBank/DDBJ databases">
        <title>Annotation of Ixodes scapularis.</title>
        <authorList>
            <consortium name="Ixodes scapularis Genome Project Consortium"/>
            <person name="Caler E."/>
            <person name="Hannick L.I."/>
            <person name="Bidwell S."/>
            <person name="Joardar V."/>
            <person name="Thiagarajan M."/>
            <person name="Amedeo P."/>
            <person name="Galinsky K.J."/>
            <person name="Schobel S."/>
            <person name="Inman J."/>
            <person name="Hostetler J."/>
            <person name="Miller J."/>
            <person name="Hammond M."/>
            <person name="Megy K."/>
            <person name="Lawson D."/>
            <person name="Kodira C."/>
            <person name="Sutton G."/>
            <person name="Meyer J."/>
            <person name="Hill C.A."/>
            <person name="Birren B."/>
            <person name="Nene V."/>
            <person name="Collins F."/>
            <person name="Alarcon-Chaidez F."/>
            <person name="Wikel S."/>
            <person name="Strausberg R."/>
        </authorList>
    </citation>
    <scope>NUCLEOTIDE SEQUENCE [LARGE SCALE GENOMIC DNA]</scope>
    <source>
        <strain evidence="4">Wikel</strain>
        <strain evidence="2">Wikel colony</strain>
    </source>
</reference>
<dbReference type="Proteomes" id="UP000001555">
    <property type="component" value="Unassembled WGS sequence"/>
</dbReference>
<dbReference type="InterPro" id="IPR041588">
    <property type="entry name" value="Integrase_H2C2"/>
</dbReference>
<evidence type="ECO:0000259" key="1">
    <source>
        <dbReference type="Pfam" id="PF17921"/>
    </source>
</evidence>
<accession>B7PWT5</accession>
<dbReference type="PaxDb" id="6945-B7PWT5"/>
<gene>
    <name evidence="2" type="ORF">IscW_ISCW007653</name>
</gene>